<protein>
    <submittedName>
        <fullName evidence="1">Uncharacterized protein</fullName>
    </submittedName>
</protein>
<dbReference type="Proteomes" id="UP001165082">
    <property type="component" value="Unassembled WGS sequence"/>
</dbReference>
<evidence type="ECO:0000313" key="2">
    <source>
        <dbReference type="Proteomes" id="UP001165082"/>
    </source>
</evidence>
<comment type="caution">
    <text evidence="1">The sequence shown here is derived from an EMBL/GenBank/DDBJ whole genome shotgun (WGS) entry which is preliminary data.</text>
</comment>
<sequence length="364" mass="41099">MSENVIATPDLVQEQLRTKIAGLEDDIEDLMTKLGDGAEREKELKATVAKVESKLSTLTSDREKNLINENKSIKQANTLMKATLADDEQKKELAHEKLRTFLVARGAVEGPIDASTDATTMKIEFGEILHDLSKNVFEYIFSDVTTGDFKRETVHKYEGAESENDFGRGGKIMFWQHVLEGGTKKIDYLIELKDVSYRHKDSKDFVIELSSVNENDLQQELLENLDAIRPVGFNQKIQKATFQGELRISDFEFGQAAVTLVGTLEADDAVQSRTEAGYQENKNVDKSRGNLYRFGFKLKAPYGNRCVNMWNSWKQVEDPIHGKKQYVIGIVPMDQYPGKGFKEDIQLSKYVKADTIAARNADII</sequence>
<proteinExistence type="predicted"/>
<keyword evidence="2" id="KW-1185">Reference proteome</keyword>
<gene>
    <name evidence="1" type="ORF">TrRE_jg1752</name>
</gene>
<name>A0A9W7AUF6_9STRA</name>
<evidence type="ECO:0000313" key="1">
    <source>
        <dbReference type="EMBL" id="GMH75712.1"/>
    </source>
</evidence>
<organism evidence="1 2">
    <name type="scientific">Triparma retinervis</name>
    <dbReference type="NCBI Taxonomy" id="2557542"/>
    <lineage>
        <taxon>Eukaryota</taxon>
        <taxon>Sar</taxon>
        <taxon>Stramenopiles</taxon>
        <taxon>Ochrophyta</taxon>
        <taxon>Bolidophyceae</taxon>
        <taxon>Parmales</taxon>
        <taxon>Triparmaceae</taxon>
        <taxon>Triparma</taxon>
    </lineage>
</organism>
<reference evidence="1" key="1">
    <citation type="submission" date="2022-07" db="EMBL/GenBank/DDBJ databases">
        <title>Genome analysis of Parmales, a sister group of diatoms, reveals the evolutionary specialization of diatoms from phago-mixotrophs to photoautotrophs.</title>
        <authorList>
            <person name="Ban H."/>
            <person name="Sato S."/>
            <person name="Yoshikawa S."/>
            <person name="Kazumasa Y."/>
            <person name="Nakamura Y."/>
            <person name="Ichinomiya M."/>
            <person name="Saitoh K."/>
            <person name="Sato N."/>
            <person name="Blanc-Mathieu R."/>
            <person name="Endo H."/>
            <person name="Kuwata A."/>
            <person name="Ogata H."/>
        </authorList>
    </citation>
    <scope>NUCLEOTIDE SEQUENCE</scope>
</reference>
<dbReference type="AlphaFoldDB" id="A0A9W7AUF6"/>
<dbReference type="EMBL" id="BRXZ01001638">
    <property type="protein sequence ID" value="GMH75712.1"/>
    <property type="molecule type" value="Genomic_DNA"/>
</dbReference>
<accession>A0A9W7AUF6</accession>